<keyword evidence="8" id="KW-1207">Sterol metabolism</keyword>
<feature type="transmembrane region" description="Helical" evidence="9">
    <location>
        <begin position="92"/>
        <end position="113"/>
    </location>
</feature>
<dbReference type="GO" id="GO:0032869">
    <property type="term" value="P:cellular response to insulin stimulus"/>
    <property type="evidence" value="ECO:0007669"/>
    <property type="project" value="TreeGrafter"/>
</dbReference>
<evidence type="ECO:0000256" key="5">
    <source>
        <dbReference type="ARBA" id="ARBA00022824"/>
    </source>
</evidence>
<dbReference type="GO" id="GO:0032933">
    <property type="term" value="P:SREBP signaling pathway"/>
    <property type="evidence" value="ECO:0007669"/>
    <property type="project" value="TreeGrafter"/>
</dbReference>
<dbReference type="InterPro" id="IPR025929">
    <property type="entry name" value="INSIG_fam"/>
</dbReference>
<feature type="transmembrane region" description="Helical" evidence="9">
    <location>
        <begin position="151"/>
        <end position="173"/>
    </location>
</feature>
<dbReference type="GO" id="GO:0032937">
    <property type="term" value="C:SREBP-SCAP-Insig complex"/>
    <property type="evidence" value="ECO:0007669"/>
    <property type="project" value="TreeGrafter"/>
</dbReference>
<keyword evidence="3" id="KW-0153">Cholesterol metabolism</keyword>
<dbReference type="GO" id="GO:0036316">
    <property type="term" value="P:SREBP-SCAP complex retention in endoplasmic reticulum"/>
    <property type="evidence" value="ECO:0007669"/>
    <property type="project" value="TreeGrafter"/>
</dbReference>
<evidence type="ECO:0000313" key="13">
    <source>
        <dbReference type="WBParaSite" id="ECPE_0000167801-mRNA-1"/>
    </source>
</evidence>
<evidence type="ECO:0000256" key="1">
    <source>
        <dbReference type="ARBA" id="ARBA00004477"/>
    </source>
</evidence>
<proteinExistence type="inferred from homology"/>
<feature type="transmembrane region" description="Helical" evidence="9">
    <location>
        <begin position="120"/>
        <end position="139"/>
    </location>
</feature>
<evidence type="ECO:0000256" key="8">
    <source>
        <dbReference type="ARBA" id="ARBA00023166"/>
    </source>
</evidence>
<dbReference type="PANTHER" id="PTHR15301:SF3">
    <property type="entry name" value="PROTEIN NSG1-RELATED"/>
    <property type="match status" value="1"/>
</dbReference>
<name>A0A183A3Z3_9TREM</name>
<accession>A0A183A3Z3</accession>
<evidence type="ECO:0000256" key="3">
    <source>
        <dbReference type="ARBA" id="ARBA00022548"/>
    </source>
</evidence>
<keyword evidence="10" id="KW-0732">Signal</keyword>
<keyword evidence="8" id="KW-0753">Steroid metabolism</keyword>
<protein>
    <submittedName>
        <fullName evidence="13">Insulin-induced gene 1 protein</fullName>
    </submittedName>
</protein>
<keyword evidence="12" id="KW-1185">Reference proteome</keyword>
<dbReference type="WBParaSite" id="ECPE_0000167801-mRNA-1">
    <property type="protein sequence ID" value="ECPE_0000167801-mRNA-1"/>
    <property type="gene ID" value="ECPE_0000167801"/>
</dbReference>
<dbReference type="EMBL" id="UZAN01012950">
    <property type="protein sequence ID" value="VDP44049.1"/>
    <property type="molecule type" value="Genomic_DNA"/>
</dbReference>
<feature type="chain" id="PRO_5043137806" evidence="10">
    <location>
        <begin position="28"/>
        <end position="186"/>
    </location>
</feature>
<evidence type="ECO:0000256" key="4">
    <source>
        <dbReference type="ARBA" id="ARBA00022692"/>
    </source>
</evidence>
<dbReference type="OrthoDB" id="205546at2759"/>
<keyword evidence="7 9" id="KW-0472">Membrane</keyword>
<evidence type="ECO:0000313" key="12">
    <source>
        <dbReference type="Proteomes" id="UP000272942"/>
    </source>
</evidence>
<organism evidence="13">
    <name type="scientific">Echinostoma caproni</name>
    <dbReference type="NCBI Taxonomy" id="27848"/>
    <lineage>
        <taxon>Eukaryota</taxon>
        <taxon>Metazoa</taxon>
        <taxon>Spiralia</taxon>
        <taxon>Lophotrochozoa</taxon>
        <taxon>Platyhelminthes</taxon>
        <taxon>Trematoda</taxon>
        <taxon>Digenea</taxon>
        <taxon>Plagiorchiida</taxon>
        <taxon>Echinostomata</taxon>
        <taxon>Echinostomatoidea</taxon>
        <taxon>Echinostomatidae</taxon>
        <taxon>Echinostoma</taxon>
    </lineage>
</organism>
<reference evidence="11 12" key="2">
    <citation type="submission" date="2018-11" db="EMBL/GenBank/DDBJ databases">
        <authorList>
            <consortium name="Pathogen Informatics"/>
        </authorList>
    </citation>
    <scope>NUCLEOTIDE SEQUENCE [LARGE SCALE GENOMIC DNA]</scope>
    <source>
        <strain evidence="11 12">Egypt</strain>
    </source>
</reference>
<evidence type="ECO:0000256" key="7">
    <source>
        <dbReference type="ARBA" id="ARBA00023136"/>
    </source>
</evidence>
<dbReference type="Proteomes" id="UP000272942">
    <property type="component" value="Unassembled WGS sequence"/>
</dbReference>
<comment type="subcellular location">
    <subcellularLocation>
        <location evidence="1">Endoplasmic reticulum membrane</location>
        <topology evidence="1">Multi-pass membrane protein</topology>
    </subcellularLocation>
</comment>
<evidence type="ECO:0000256" key="2">
    <source>
        <dbReference type="ARBA" id="ARBA00007475"/>
    </source>
</evidence>
<feature type="signal peptide" evidence="10">
    <location>
        <begin position="1"/>
        <end position="27"/>
    </location>
</feature>
<keyword evidence="8" id="KW-0443">Lipid metabolism</keyword>
<evidence type="ECO:0000256" key="6">
    <source>
        <dbReference type="ARBA" id="ARBA00022989"/>
    </source>
</evidence>
<comment type="similarity">
    <text evidence="2">Belongs to the INSIG family.</text>
</comment>
<sequence length="186" mass="20667">MARRSDILLRGLFLFSLGVFLFLVSDALQGIRGGVVNPDPSLWGPLSPKLWIPLGCGFASGISDVYNNEWSSVLRCVALFFGLNHATVRMDFASYFQLAVTVFGLSFGLWWFFDRSRVGLGFGMTVALIATILGQSFVWRRLLRFSHPIMAAWIPCLTFCGGVTMVLVGRQLAKPDVLARSKRKID</sequence>
<dbReference type="GO" id="GO:0006695">
    <property type="term" value="P:cholesterol biosynthetic process"/>
    <property type="evidence" value="ECO:0007669"/>
    <property type="project" value="TreeGrafter"/>
</dbReference>
<dbReference type="AlphaFoldDB" id="A0A183A3Z3"/>
<evidence type="ECO:0000256" key="10">
    <source>
        <dbReference type="SAM" id="SignalP"/>
    </source>
</evidence>
<keyword evidence="4 9" id="KW-0812">Transmembrane</keyword>
<evidence type="ECO:0000313" key="11">
    <source>
        <dbReference type="EMBL" id="VDP44049.1"/>
    </source>
</evidence>
<keyword evidence="6 9" id="KW-1133">Transmembrane helix</keyword>
<dbReference type="Pfam" id="PF07281">
    <property type="entry name" value="INSIG"/>
    <property type="match status" value="1"/>
</dbReference>
<gene>
    <name evidence="11" type="ORF">ECPE_LOCUS1678</name>
</gene>
<keyword evidence="5" id="KW-0256">Endoplasmic reticulum</keyword>
<reference evidence="13" key="1">
    <citation type="submission" date="2016-06" db="UniProtKB">
        <authorList>
            <consortium name="WormBaseParasite"/>
        </authorList>
    </citation>
    <scope>IDENTIFICATION</scope>
</reference>
<evidence type="ECO:0000256" key="9">
    <source>
        <dbReference type="SAM" id="Phobius"/>
    </source>
</evidence>
<dbReference type="PANTHER" id="PTHR15301">
    <property type="entry name" value="INSULIN-INDUCED GENE 1"/>
    <property type="match status" value="1"/>
</dbReference>